<dbReference type="Gene3D" id="3.40.50.620">
    <property type="entry name" value="HUPs"/>
    <property type="match status" value="1"/>
</dbReference>
<dbReference type="InterPro" id="IPR014729">
    <property type="entry name" value="Rossmann-like_a/b/a_fold"/>
</dbReference>
<proteinExistence type="predicted"/>
<sequence>MDDLFFIASKIAWGLLSPGNLLILLFAAGTIALLLKKIVLAKWILLPTSCIALALTAYPISDALMVPLEKRFAKPAELPKHIDGIILLGGGEDLKRSLSWHTQELGYGGDRYAATLKLARRYPQAPVIFTGGSGLMQLQPESRDQSEGHLSSTLLTDMGIAKTRLIIEAKSRNTYENFKNIKSLLPKKDGQYLLVTSAFHMPRSVGIARKRGIGVIPYPVDYYSNRSPYRQWDFDFYDHLRILESAWKEWIGLSVYFFSGKTSQWFPSPLNHKKHQPSEAS</sequence>
<dbReference type="PANTHER" id="PTHR30336:SF4">
    <property type="entry name" value="ENVELOPE BIOGENESIS FACTOR ELYC"/>
    <property type="match status" value="1"/>
</dbReference>
<gene>
    <name evidence="3" type="ORF">H8792_007680</name>
</gene>
<dbReference type="InterPro" id="IPR003848">
    <property type="entry name" value="DUF218"/>
</dbReference>
<keyword evidence="4" id="KW-1185">Reference proteome</keyword>
<dbReference type="CDD" id="cd06259">
    <property type="entry name" value="YdcF-like"/>
    <property type="match status" value="1"/>
</dbReference>
<dbReference type="Proteomes" id="UP001193680">
    <property type="component" value="Unassembled WGS sequence"/>
</dbReference>
<feature type="transmembrane region" description="Helical" evidence="1">
    <location>
        <begin position="12"/>
        <end position="34"/>
    </location>
</feature>
<keyword evidence="1" id="KW-0472">Membrane</keyword>
<keyword evidence="1" id="KW-1133">Transmembrane helix</keyword>
<evidence type="ECO:0000259" key="2">
    <source>
        <dbReference type="Pfam" id="PF02698"/>
    </source>
</evidence>
<dbReference type="Pfam" id="PF02698">
    <property type="entry name" value="DUF218"/>
    <property type="match status" value="1"/>
</dbReference>
<dbReference type="RefSeq" id="WP_185978360.1">
    <property type="nucleotide sequence ID" value="NZ_JACBGI020000013.1"/>
</dbReference>
<keyword evidence="1" id="KW-0812">Transmembrane</keyword>
<evidence type="ECO:0000256" key="1">
    <source>
        <dbReference type="SAM" id="Phobius"/>
    </source>
</evidence>
<dbReference type="EMBL" id="JACBGI020000013">
    <property type="protein sequence ID" value="MBF6058218.1"/>
    <property type="molecule type" value="Genomic_DNA"/>
</dbReference>
<reference evidence="3 4" key="1">
    <citation type="submission" date="2020-11" db="EMBL/GenBank/DDBJ databases">
        <title>Sulfur oxidizing isolate from Hospital Hole Sinkhole.</title>
        <authorList>
            <person name="Scott K.M."/>
        </authorList>
    </citation>
    <scope>NUCLEOTIDE SEQUENCE [LARGE SCALE GENOMIC DNA]</scope>
    <source>
        <strain evidence="3 4">HH1</strain>
    </source>
</reference>
<protein>
    <submittedName>
        <fullName evidence="3">YdcF family protein</fullName>
    </submittedName>
</protein>
<accession>A0ABS0BWN7</accession>
<dbReference type="InterPro" id="IPR051599">
    <property type="entry name" value="Cell_Envelope_Assoc"/>
</dbReference>
<name>A0ABS0BWN7_9GAMM</name>
<evidence type="ECO:0000313" key="4">
    <source>
        <dbReference type="Proteomes" id="UP001193680"/>
    </source>
</evidence>
<evidence type="ECO:0000313" key="3">
    <source>
        <dbReference type="EMBL" id="MBF6058218.1"/>
    </source>
</evidence>
<organism evidence="3 4">
    <name type="scientific">Thiomicrorhabdus heinhorstiae</name>
    <dbReference type="NCBI Taxonomy" id="2748010"/>
    <lineage>
        <taxon>Bacteria</taxon>
        <taxon>Pseudomonadati</taxon>
        <taxon>Pseudomonadota</taxon>
        <taxon>Gammaproteobacteria</taxon>
        <taxon>Thiotrichales</taxon>
        <taxon>Piscirickettsiaceae</taxon>
        <taxon>Thiomicrorhabdus</taxon>
    </lineage>
</organism>
<comment type="caution">
    <text evidence="3">The sequence shown here is derived from an EMBL/GenBank/DDBJ whole genome shotgun (WGS) entry which is preliminary data.</text>
</comment>
<dbReference type="PANTHER" id="PTHR30336">
    <property type="entry name" value="INNER MEMBRANE PROTEIN, PROBABLE PERMEASE"/>
    <property type="match status" value="1"/>
</dbReference>
<feature type="domain" description="DUF218" evidence="2">
    <location>
        <begin position="83"/>
        <end position="252"/>
    </location>
</feature>
<feature type="transmembrane region" description="Helical" evidence="1">
    <location>
        <begin position="40"/>
        <end position="61"/>
    </location>
</feature>